<evidence type="ECO:0000256" key="1">
    <source>
        <dbReference type="SAM" id="MobiDB-lite"/>
    </source>
</evidence>
<comment type="caution">
    <text evidence="3">The sequence shown here is derived from an EMBL/GenBank/DDBJ whole genome shotgun (WGS) entry which is preliminary data.</text>
</comment>
<evidence type="ECO:0000256" key="2">
    <source>
        <dbReference type="SAM" id="Phobius"/>
    </source>
</evidence>
<accession>A0A4R7S1S9</accession>
<sequence>MKTACIVRRSFIAMFWGWAVCIVVIFLVMLGYEVSLGGIGLMSLFWMIYWLLGSAFVILGVWLFIFLPADLWVKESSFLRSPEWAGACGCMAGFMSVYLPFILSEDRYGDGDFSSIILLAFLAAICGLTASLHLVLHHPRKEQPSPQSRDGRVPASLEEPKPNDL</sequence>
<keyword evidence="2" id="KW-0812">Transmembrane</keyword>
<dbReference type="Proteomes" id="UP000295662">
    <property type="component" value="Unassembled WGS sequence"/>
</dbReference>
<proteinExistence type="predicted"/>
<dbReference type="RefSeq" id="WP_133795146.1">
    <property type="nucleotide sequence ID" value="NZ_SOCA01000003.1"/>
</dbReference>
<evidence type="ECO:0000313" key="3">
    <source>
        <dbReference type="EMBL" id="TDU70947.1"/>
    </source>
</evidence>
<reference evidence="3 4" key="1">
    <citation type="submission" date="2019-03" db="EMBL/GenBank/DDBJ databases">
        <title>Genomic Encyclopedia of Archaeal and Bacterial Type Strains, Phase II (KMG-II): from individual species to whole genera.</title>
        <authorList>
            <person name="Goeker M."/>
        </authorList>
    </citation>
    <scope>NUCLEOTIDE SEQUENCE [LARGE SCALE GENOMIC DNA]</scope>
    <source>
        <strain evidence="3 4">ATCC 25309</strain>
    </source>
</reference>
<name>A0A4R7S1S9_9BACT</name>
<keyword evidence="2" id="KW-1133">Transmembrane helix</keyword>
<organism evidence="3 4">
    <name type="scientific">Prosthecobacter fusiformis</name>
    <dbReference type="NCBI Taxonomy" id="48464"/>
    <lineage>
        <taxon>Bacteria</taxon>
        <taxon>Pseudomonadati</taxon>
        <taxon>Verrucomicrobiota</taxon>
        <taxon>Verrucomicrobiia</taxon>
        <taxon>Verrucomicrobiales</taxon>
        <taxon>Verrucomicrobiaceae</taxon>
        <taxon>Prosthecobacter</taxon>
    </lineage>
</organism>
<dbReference type="AlphaFoldDB" id="A0A4R7S1S9"/>
<evidence type="ECO:0000313" key="4">
    <source>
        <dbReference type="Proteomes" id="UP000295662"/>
    </source>
</evidence>
<feature type="transmembrane region" description="Helical" evidence="2">
    <location>
        <begin position="44"/>
        <end position="72"/>
    </location>
</feature>
<feature type="region of interest" description="Disordered" evidence="1">
    <location>
        <begin position="139"/>
        <end position="165"/>
    </location>
</feature>
<feature type="transmembrane region" description="Helical" evidence="2">
    <location>
        <begin position="115"/>
        <end position="136"/>
    </location>
</feature>
<keyword evidence="2" id="KW-0472">Membrane</keyword>
<dbReference type="EMBL" id="SOCA01000003">
    <property type="protein sequence ID" value="TDU70947.1"/>
    <property type="molecule type" value="Genomic_DNA"/>
</dbReference>
<feature type="transmembrane region" description="Helical" evidence="2">
    <location>
        <begin position="84"/>
        <end position="103"/>
    </location>
</feature>
<gene>
    <name evidence="3" type="ORF">EI77_02065</name>
</gene>
<feature type="transmembrane region" description="Helical" evidence="2">
    <location>
        <begin position="12"/>
        <end position="32"/>
    </location>
</feature>
<protein>
    <submittedName>
        <fullName evidence="3">Uncharacterized protein</fullName>
    </submittedName>
</protein>
<keyword evidence="4" id="KW-1185">Reference proteome</keyword>